<evidence type="ECO:0000259" key="1">
    <source>
        <dbReference type="Pfam" id="PF18830"/>
    </source>
</evidence>
<protein>
    <submittedName>
        <fullName evidence="2">CHC2 zinc finger protein</fullName>
    </submittedName>
</protein>
<feature type="domain" description="Large polyvalent protein-associated" evidence="1">
    <location>
        <begin position="3"/>
        <end position="72"/>
    </location>
</feature>
<dbReference type="AlphaFoldDB" id="K1U091"/>
<evidence type="ECO:0000313" key="2">
    <source>
        <dbReference type="EMBL" id="EKC78717.1"/>
    </source>
</evidence>
<dbReference type="EMBL" id="AJWY01002129">
    <property type="protein sequence ID" value="EKC78717.1"/>
    <property type="molecule type" value="Genomic_DNA"/>
</dbReference>
<gene>
    <name evidence="2" type="ORF">LEA_03191</name>
</gene>
<sequence length="121" mass="13621">MPTYLHIQSCDSGWDYTLYDAASMKELDGGQLDMPELSRKNAVLQICDDNNLDSTSLRHAPMSMIETLQEAAYQQMQAEASQMAASSQLPEAQEQALDEYPMPDEQVSTSDMQEYGYFYDG</sequence>
<dbReference type="Pfam" id="PF18830">
    <property type="entry name" value="LPD16"/>
    <property type="match status" value="1"/>
</dbReference>
<reference evidence="2" key="1">
    <citation type="journal article" date="2013" name="Environ. Microbiol.">
        <title>Microbiota from the distal guts of lean and obese adolescents exhibit partial functional redundancy besides clear differences in community structure.</title>
        <authorList>
            <person name="Ferrer M."/>
            <person name="Ruiz A."/>
            <person name="Lanza F."/>
            <person name="Haange S.B."/>
            <person name="Oberbach A."/>
            <person name="Till H."/>
            <person name="Bargiela R."/>
            <person name="Campoy C."/>
            <person name="Segura M.T."/>
            <person name="Richter M."/>
            <person name="von Bergen M."/>
            <person name="Seifert J."/>
            <person name="Suarez A."/>
        </authorList>
    </citation>
    <scope>NUCLEOTIDE SEQUENCE</scope>
</reference>
<name>K1U091_9ZZZZ</name>
<accession>K1U091</accession>
<proteinExistence type="predicted"/>
<organism evidence="2">
    <name type="scientific">human gut metagenome</name>
    <dbReference type="NCBI Taxonomy" id="408170"/>
    <lineage>
        <taxon>unclassified sequences</taxon>
        <taxon>metagenomes</taxon>
        <taxon>organismal metagenomes</taxon>
    </lineage>
</organism>
<feature type="non-terminal residue" evidence="2">
    <location>
        <position position="121"/>
    </location>
</feature>
<comment type="caution">
    <text evidence="2">The sequence shown here is derived from an EMBL/GenBank/DDBJ whole genome shotgun (WGS) entry which is preliminary data.</text>
</comment>
<dbReference type="InterPro" id="IPR040568">
    <property type="entry name" value="LPD16"/>
</dbReference>